<accession>A0A172TEY7</accession>
<dbReference type="EMBL" id="CP011388">
    <property type="protein sequence ID" value="ANE45447.1"/>
    <property type="molecule type" value="Genomic_DNA"/>
</dbReference>
<keyword evidence="4" id="KW-1185">Reference proteome</keyword>
<dbReference type="STRING" id="1178515.SY83_02915"/>
<sequence length="146" mass="16867">MNPFYPKFYSYPQANYHPYYNTYPTSHPNNSTQSNTQPYSNPQNNPYLVMLEQRIRQLEAKQQFLEQEQAVLKEQLQSIKPIHIENINYKIQELTVSELSGTLNIGMTALTDHEQLQKWLSESSESGEPVNIQGLDSSQSAEEDPN</sequence>
<evidence type="ECO:0000256" key="1">
    <source>
        <dbReference type="SAM" id="Coils"/>
    </source>
</evidence>
<dbReference type="Pfam" id="PF10737">
    <property type="entry name" value="GerPC"/>
    <property type="match status" value="1"/>
</dbReference>
<dbReference type="PATRIC" id="fig|1178515.4.peg.568"/>
<dbReference type="AlphaFoldDB" id="A0A172TEY7"/>
<evidence type="ECO:0000313" key="3">
    <source>
        <dbReference type="EMBL" id="ANE45447.1"/>
    </source>
</evidence>
<dbReference type="RefSeq" id="WP_068604099.1">
    <property type="nucleotide sequence ID" value="NZ_CP011388.1"/>
</dbReference>
<gene>
    <name evidence="3" type="ORF">SY83_02915</name>
</gene>
<keyword evidence="1" id="KW-0175">Coiled coil</keyword>
<name>A0A172TEY7_9BACL</name>
<protein>
    <submittedName>
        <fullName evidence="3">Uncharacterized protein</fullName>
    </submittedName>
</protein>
<dbReference type="KEGG" id="pswu:SY83_02915"/>
<organism evidence="3 4">
    <name type="scientific">Paenibacillus swuensis</name>
    <dbReference type="NCBI Taxonomy" id="1178515"/>
    <lineage>
        <taxon>Bacteria</taxon>
        <taxon>Bacillati</taxon>
        <taxon>Bacillota</taxon>
        <taxon>Bacilli</taxon>
        <taxon>Bacillales</taxon>
        <taxon>Paenibacillaceae</taxon>
        <taxon>Paenibacillus</taxon>
    </lineage>
</organism>
<feature type="region of interest" description="Disordered" evidence="2">
    <location>
        <begin position="120"/>
        <end position="146"/>
    </location>
</feature>
<evidence type="ECO:0000313" key="4">
    <source>
        <dbReference type="Proteomes" id="UP000076927"/>
    </source>
</evidence>
<proteinExistence type="predicted"/>
<evidence type="ECO:0000256" key="2">
    <source>
        <dbReference type="SAM" id="MobiDB-lite"/>
    </source>
</evidence>
<dbReference type="Proteomes" id="UP000076927">
    <property type="component" value="Chromosome"/>
</dbReference>
<reference evidence="3 4" key="1">
    <citation type="submission" date="2015-01" db="EMBL/GenBank/DDBJ databases">
        <title>Paenibacillus swuensis/DY6/whole genome sequencing.</title>
        <authorList>
            <person name="Kim M.K."/>
            <person name="Srinivasan S."/>
            <person name="Lee J.-J."/>
        </authorList>
    </citation>
    <scope>NUCLEOTIDE SEQUENCE [LARGE SCALE GENOMIC DNA]</scope>
    <source>
        <strain evidence="3 4">DY6</strain>
    </source>
</reference>
<dbReference type="InterPro" id="IPR019673">
    <property type="entry name" value="Spore_germination_GerPC"/>
</dbReference>
<feature type="coiled-coil region" evidence="1">
    <location>
        <begin position="48"/>
        <end position="75"/>
    </location>
</feature>
<dbReference type="OrthoDB" id="2991331at2"/>